<accession>A0A849SF39</accession>
<gene>
    <name evidence="1" type="ORF">HOP12_07470</name>
</gene>
<protein>
    <recommendedName>
        <fullName evidence="3">Helix-turn-helix domain-containing protein</fullName>
    </recommendedName>
</protein>
<dbReference type="EMBL" id="JABFRW010000086">
    <property type="protein sequence ID" value="NOT33992.1"/>
    <property type="molecule type" value="Genomic_DNA"/>
</dbReference>
<sequence>MSDLKDLLSQLWRQAGDSAVVPAEVIPELLGVLRLIEVRLLARQLTPRPEAASAHEASPPDAWLTADEVAVRLRRTRPWVYRQARRWTFAKRPSRKTLLISERGLTHWMQHR</sequence>
<evidence type="ECO:0008006" key="3">
    <source>
        <dbReference type="Google" id="ProtNLM"/>
    </source>
</evidence>
<organism evidence="1 2">
    <name type="scientific">Eiseniibacteriota bacterium</name>
    <dbReference type="NCBI Taxonomy" id="2212470"/>
    <lineage>
        <taxon>Bacteria</taxon>
        <taxon>Candidatus Eiseniibacteriota</taxon>
    </lineage>
</organism>
<comment type="caution">
    <text evidence="1">The sequence shown here is derived from an EMBL/GenBank/DDBJ whole genome shotgun (WGS) entry which is preliminary data.</text>
</comment>
<dbReference type="Proteomes" id="UP000580839">
    <property type="component" value="Unassembled WGS sequence"/>
</dbReference>
<evidence type="ECO:0000313" key="2">
    <source>
        <dbReference type="Proteomes" id="UP000580839"/>
    </source>
</evidence>
<proteinExistence type="predicted"/>
<name>A0A849SF39_UNCEI</name>
<dbReference type="AlphaFoldDB" id="A0A849SF39"/>
<reference evidence="1 2" key="1">
    <citation type="submission" date="2020-04" db="EMBL/GenBank/DDBJ databases">
        <title>Metagenomic profiling of ammonia- and methane-oxidizing microorganisms in a Dutch drinking water treatment plant.</title>
        <authorList>
            <person name="Poghosyan L."/>
            <person name="Leucker S."/>
        </authorList>
    </citation>
    <scope>NUCLEOTIDE SEQUENCE [LARGE SCALE GENOMIC DNA]</scope>
    <source>
        <strain evidence="1">S-RSF-IL-03</strain>
    </source>
</reference>
<evidence type="ECO:0000313" key="1">
    <source>
        <dbReference type="EMBL" id="NOT33992.1"/>
    </source>
</evidence>